<dbReference type="EMBL" id="JAPQKN010000003">
    <property type="protein sequence ID" value="KAJ5166185.1"/>
    <property type="molecule type" value="Genomic_DNA"/>
</dbReference>
<comment type="caution">
    <text evidence="2">The sequence shown here is derived from an EMBL/GenBank/DDBJ whole genome shotgun (WGS) entry which is preliminary data.</text>
</comment>
<protein>
    <submittedName>
        <fullName evidence="2">Uncharacterized protein</fullName>
    </submittedName>
</protein>
<dbReference type="AlphaFoldDB" id="A0A9W9I1G8"/>
<gene>
    <name evidence="2" type="ORF">N7482_004966</name>
</gene>
<evidence type="ECO:0000256" key="1">
    <source>
        <dbReference type="SAM" id="MobiDB-lite"/>
    </source>
</evidence>
<reference evidence="2" key="1">
    <citation type="submission" date="2022-11" db="EMBL/GenBank/DDBJ databases">
        <authorList>
            <person name="Petersen C."/>
        </authorList>
    </citation>
    <scope>NUCLEOTIDE SEQUENCE</scope>
    <source>
        <strain evidence="2">IBT 26290</strain>
    </source>
</reference>
<dbReference type="GeneID" id="81426267"/>
<accession>A0A9W9I1G8</accession>
<reference evidence="2" key="2">
    <citation type="journal article" date="2023" name="IMA Fungus">
        <title>Comparative genomic study of the Penicillium genus elucidates a diverse pangenome and 15 lateral gene transfer events.</title>
        <authorList>
            <person name="Petersen C."/>
            <person name="Sorensen T."/>
            <person name="Nielsen M.R."/>
            <person name="Sondergaard T.E."/>
            <person name="Sorensen J.L."/>
            <person name="Fitzpatrick D.A."/>
            <person name="Frisvad J.C."/>
            <person name="Nielsen K.L."/>
        </authorList>
    </citation>
    <scope>NUCLEOTIDE SEQUENCE</scope>
    <source>
        <strain evidence="2">IBT 26290</strain>
    </source>
</reference>
<keyword evidence="3" id="KW-1185">Reference proteome</keyword>
<organism evidence="2 3">
    <name type="scientific">Penicillium canariense</name>
    <dbReference type="NCBI Taxonomy" id="189055"/>
    <lineage>
        <taxon>Eukaryota</taxon>
        <taxon>Fungi</taxon>
        <taxon>Dikarya</taxon>
        <taxon>Ascomycota</taxon>
        <taxon>Pezizomycotina</taxon>
        <taxon>Eurotiomycetes</taxon>
        <taxon>Eurotiomycetidae</taxon>
        <taxon>Eurotiales</taxon>
        <taxon>Aspergillaceae</taxon>
        <taxon>Penicillium</taxon>
    </lineage>
</organism>
<evidence type="ECO:0000313" key="2">
    <source>
        <dbReference type="EMBL" id="KAJ5166185.1"/>
    </source>
</evidence>
<dbReference type="Proteomes" id="UP001149163">
    <property type="component" value="Unassembled WGS sequence"/>
</dbReference>
<evidence type="ECO:0000313" key="3">
    <source>
        <dbReference type="Proteomes" id="UP001149163"/>
    </source>
</evidence>
<feature type="region of interest" description="Disordered" evidence="1">
    <location>
        <begin position="1"/>
        <end position="37"/>
    </location>
</feature>
<sequence length="108" mass="11319">MCQKDNQIPPKTGPDSLGAATSSTLGTLIPGAVPGRGKPMLGLDVTLMESPSSAYHEGDTMNLFLLAGDHKQTGFVSFRSYDALHSWLICVVAPYTGVAPVGETSIIL</sequence>
<proteinExistence type="predicted"/>
<name>A0A9W9I1G8_9EURO</name>
<dbReference type="RefSeq" id="XP_056542646.1">
    <property type="nucleotide sequence ID" value="XM_056687091.1"/>
</dbReference>